<keyword evidence="2" id="KW-0812">Transmembrane</keyword>
<keyword evidence="2" id="KW-1133">Transmembrane helix</keyword>
<feature type="region of interest" description="Disordered" evidence="1">
    <location>
        <begin position="196"/>
        <end position="217"/>
    </location>
</feature>
<dbReference type="InterPro" id="IPR051790">
    <property type="entry name" value="Cytochrome_c-biogenesis_DsbD"/>
</dbReference>
<dbReference type="InterPro" id="IPR039447">
    <property type="entry name" value="UreH-like_TM_dom"/>
</dbReference>
<dbReference type="SUPFAM" id="SSF52833">
    <property type="entry name" value="Thioredoxin-like"/>
    <property type="match status" value="1"/>
</dbReference>
<protein>
    <submittedName>
        <fullName evidence="4">Cytochrome c biogenesis protein CcdA</fullName>
    </submittedName>
</protein>
<accession>A0A1I0MFT2</accession>
<evidence type="ECO:0000256" key="1">
    <source>
        <dbReference type="SAM" id="MobiDB-lite"/>
    </source>
</evidence>
<evidence type="ECO:0000256" key="2">
    <source>
        <dbReference type="SAM" id="Phobius"/>
    </source>
</evidence>
<reference evidence="4 5" key="1">
    <citation type="submission" date="2016-10" db="EMBL/GenBank/DDBJ databases">
        <authorList>
            <person name="de Groot N.N."/>
        </authorList>
    </citation>
    <scope>NUCLEOTIDE SEQUENCE [LARGE SCALE GENOMIC DNA]</scope>
    <source>
        <strain evidence="4 5">OGL-20</strain>
    </source>
</reference>
<organism evidence="4 5">
    <name type="scientific">Thermococcus thioreducens</name>
    <dbReference type="NCBI Taxonomy" id="277988"/>
    <lineage>
        <taxon>Archaea</taxon>
        <taxon>Methanobacteriati</taxon>
        <taxon>Methanobacteriota</taxon>
        <taxon>Thermococci</taxon>
        <taxon>Thermococcales</taxon>
        <taxon>Thermococcaceae</taxon>
        <taxon>Thermococcus</taxon>
    </lineage>
</organism>
<dbReference type="PANTHER" id="PTHR31272:SF9">
    <property type="entry name" value="BLL1027 PROTEIN"/>
    <property type="match status" value="1"/>
</dbReference>
<gene>
    <name evidence="4" type="ORF">SAMN05216170_0499</name>
</gene>
<dbReference type="PANTHER" id="PTHR31272">
    <property type="entry name" value="CYTOCHROME C-TYPE BIOGENESIS PROTEIN HI_1454-RELATED"/>
    <property type="match status" value="1"/>
</dbReference>
<dbReference type="EMBL" id="FOIW01000001">
    <property type="protein sequence ID" value="SEV86630.1"/>
    <property type="molecule type" value="Genomic_DNA"/>
</dbReference>
<feature type="transmembrane region" description="Helical" evidence="2">
    <location>
        <begin position="292"/>
        <end position="314"/>
    </location>
</feature>
<feature type="transmembrane region" description="Helical" evidence="2">
    <location>
        <begin position="371"/>
        <end position="391"/>
    </location>
</feature>
<evidence type="ECO:0000259" key="3">
    <source>
        <dbReference type="Pfam" id="PF13386"/>
    </source>
</evidence>
<feature type="transmembrane region" description="Helical" evidence="2">
    <location>
        <begin position="223"/>
        <end position="252"/>
    </location>
</feature>
<feature type="domain" description="Urease accessory protein UreH-like transmembrane" evidence="3">
    <location>
        <begin position="231"/>
        <end position="433"/>
    </location>
</feature>
<sequence>MKKASKKGFLTTLSISFQVKGVRRALLMLVVLSLLIPLVSAGTVKYGNLSFHDVTTEKELQELVSSNEGRYFFVFYHSESCPACQYMKTSVFPTTTAEKALKGLVLVSVDVYKGRPITTLRYKVYSPVIVIQPDNAGYYRPKTPGEEISVGVPGTPTMVVFKAVNGTMVLRGVAVGALNPDGLTYFLEKATEGGNLTQATTQPSGQKPQTEDLSGNPSGKSNLGLAVLLPIFSAGIVSVFSPCVLPVIVGALSLTFARRKVEAIIAGMMASFALLGALVGSLGSYASQIQGALYIIGGVGFVVIGASFVSERVSARMERLLSFSATDRVASKRGLAYDFALGSALGATWLGCIAPYVGFAVITAALSGDTLSGVIVMGTYGLGMGLTVYLLTASKDLGEWVNKKFLSGRLSLGGRSRARWEQALGVILILLGLLMLTELTPLKLWSSLFESLSQL</sequence>
<feature type="transmembrane region" description="Helical" evidence="2">
    <location>
        <begin position="264"/>
        <end position="286"/>
    </location>
</feature>
<dbReference type="Proteomes" id="UP000182125">
    <property type="component" value="Unassembled WGS sequence"/>
</dbReference>
<dbReference type="Gene3D" id="3.40.30.10">
    <property type="entry name" value="Glutaredoxin"/>
    <property type="match status" value="1"/>
</dbReference>
<feature type="transmembrane region" description="Helical" evidence="2">
    <location>
        <begin position="423"/>
        <end position="445"/>
    </location>
</feature>
<dbReference type="InterPro" id="IPR036249">
    <property type="entry name" value="Thioredoxin-like_sf"/>
</dbReference>
<dbReference type="AlphaFoldDB" id="A0A1I0MFT2"/>
<proteinExistence type="predicted"/>
<dbReference type="Pfam" id="PF13386">
    <property type="entry name" value="DsbD_2"/>
    <property type="match status" value="1"/>
</dbReference>
<evidence type="ECO:0000313" key="4">
    <source>
        <dbReference type="EMBL" id="SEV86630.1"/>
    </source>
</evidence>
<feature type="transmembrane region" description="Helical" evidence="2">
    <location>
        <begin position="335"/>
        <end position="359"/>
    </location>
</feature>
<name>A0A1I0MFT2_9EURY</name>
<evidence type="ECO:0000313" key="5">
    <source>
        <dbReference type="Proteomes" id="UP000182125"/>
    </source>
</evidence>
<keyword evidence="2" id="KW-0472">Membrane</keyword>